<organism evidence="10 11">
    <name type="scientific">Vibrio hepatarius</name>
    <dbReference type="NCBI Taxonomy" id="171383"/>
    <lineage>
        <taxon>Bacteria</taxon>
        <taxon>Pseudomonadati</taxon>
        <taxon>Pseudomonadota</taxon>
        <taxon>Gammaproteobacteria</taxon>
        <taxon>Vibrionales</taxon>
        <taxon>Vibrionaceae</taxon>
        <taxon>Vibrio</taxon>
        <taxon>Vibrio oreintalis group</taxon>
    </lineage>
</organism>
<feature type="transmembrane region" description="Helical" evidence="8">
    <location>
        <begin position="342"/>
        <end position="364"/>
    </location>
</feature>
<dbReference type="GO" id="GO:0015297">
    <property type="term" value="F:antiporter activity"/>
    <property type="evidence" value="ECO:0007669"/>
    <property type="project" value="UniProtKB-KW"/>
</dbReference>
<evidence type="ECO:0000259" key="9">
    <source>
        <dbReference type="Pfam" id="PF00999"/>
    </source>
</evidence>
<name>A0A0M0I3J0_9VIBR</name>
<dbReference type="GO" id="GO:1902600">
    <property type="term" value="P:proton transmembrane transport"/>
    <property type="evidence" value="ECO:0007669"/>
    <property type="project" value="InterPro"/>
</dbReference>
<evidence type="ECO:0000256" key="2">
    <source>
        <dbReference type="ARBA" id="ARBA00022448"/>
    </source>
</evidence>
<dbReference type="STRING" id="171383.AKJ31_00430"/>
<keyword evidence="11" id="KW-1185">Reference proteome</keyword>
<dbReference type="Proteomes" id="UP000037530">
    <property type="component" value="Unassembled WGS sequence"/>
</dbReference>
<sequence length="404" mass="42968">MDLEQTYKLIGILAGIVFLYTLIAKRVENSFISGPIVYVAIGLILGTKGLNVVGELTEANDLRFLADITLALILFSDAAHSNITVLKQKLFYPKRMLLIGLPGAILLGFAVAAVLFDVLSILEAAILGTILGATDAALGKAVITNQKVPAEIREGLNVESGLNDGLCVPVLLLLLAVATSHSHEALSTLETLAVFVEELGIGLIVGLSMAYLGATLLKWSADSIGLSEVWVQLTVGAIALCCFGVTQTLHGSGYVASFAGGLLFGYLANKHTHELVLPTESIAELLAMLTWMLFGAAVVGEIYGEFTISMLVYALLSLTFVRMLPIYLSYWGTNVAPAERLFMGWFGPRGLASIVFTIILLDANLENGDFVALTVALTVLASLILHGITAKPFANLISQVNKDS</sequence>
<feature type="transmembrane region" description="Helical" evidence="8">
    <location>
        <begin position="370"/>
        <end position="388"/>
    </location>
</feature>
<evidence type="ECO:0000313" key="10">
    <source>
        <dbReference type="EMBL" id="KOO08869.1"/>
    </source>
</evidence>
<dbReference type="InterPro" id="IPR006153">
    <property type="entry name" value="Cation/H_exchanger_TM"/>
</dbReference>
<keyword evidence="5 8" id="KW-1133">Transmembrane helix</keyword>
<feature type="transmembrane region" description="Helical" evidence="8">
    <location>
        <begin position="199"/>
        <end position="217"/>
    </location>
</feature>
<evidence type="ECO:0000256" key="1">
    <source>
        <dbReference type="ARBA" id="ARBA00004651"/>
    </source>
</evidence>
<feature type="transmembrane region" description="Helical" evidence="8">
    <location>
        <begin position="6"/>
        <end position="24"/>
    </location>
</feature>
<evidence type="ECO:0000256" key="3">
    <source>
        <dbReference type="ARBA" id="ARBA00022449"/>
    </source>
</evidence>
<proteinExistence type="predicted"/>
<keyword evidence="7 8" id="KW-0472">Membrane</keyword>
<evidence type="ECO:0000256" key="6">
    <source>
        <dbReference type="ARBA" id="ARBA00023065"/>
    </source>
</evidence>
<evidence type="ECO:0000313" key="11">
    <source>
        <dbReference type="Proteomes" id="UP000037530"/>
    </source>
</evidence>
<keyword evidence="2" id="KW-0813">Transport</keyword>
<feature type="transmembrane region" description="Helical" evidence="8">
    <location>
        <begin position="31"/>
        <end position="50"/>
    </location>
</feature>
<keyword evidence="4 8" id="KW-0812">Transmembrane</keyword>
<gene>
    <name evidence="10" type="ORF">AKJ31_00430</name>
</gene>
<evidence type="ECO:0000256" key="7">
    <source>
        <dbReference type="ARBA" id="ARBA00023136"/>
    </source>
</evidence>
<feature type="transmembrane region" description="Helical" evidence="8">
    <location>
        <begin position="121"/>
        <end position="139"/>
    </location>
</feature>
<comment type="caution">
    <text evidence="10">The sequence shown here is derived from an EMBL/GenBank/DDBJ whole genome shotgun (WGS) entry which is preliminary data.</text>
</comment>
<keyword evidence="3" id="KW-0050">Antiport</keyword>
<feature type="transmembrane region" description="Helical" evidence="8">
    <location>
        <begin position="252"/>
        <end position="269"/>
    </location>
</feature>
<reference evidence="11" key="1">
    <citation type="submission" date="2015-08" db="EMBL/GenBank/DDBJ databases">
        <title>Vibrio galatheae sp. nov., a novel member of the Vibrionaceae family isolated from the Solomon Islands.</title>
        <authorList>
            <person name="Giubergia S."/>
            <person name="Machado H."/>
            <person name="Mateiu R.V."/>
            <person name="Gram L."/>
        </authorList>
    </citation>
    <scope>NUCLEOTIDE SEQUENCE [LARGE SCALE GENOMIC DNA]</scope>
    <source>
        <strain evidence="11">DSM 19134</strain>
    </source>
</reference>
<dbReference type="PATRIC" id="fig|171383.3.peg.88"/>
<keyword evidence="6" id="KW-0406">Ion transport</keyword>
<dbReference type="Pfam" id="PF00999">
    <property type="entry name" value="Na_H_Exchanger"/>
    <property type="match status" value="1"/>
</dbReference>
<accession>A0A0M0I3J0</accession>
<feature type="transmembrane region" description="Helical" evidence="8">
    <location>
        <begin position="229"/>
        <end position="246"/>
    </location>
</feature>
<feature type="transmembrane region" description="Helical" evidence="8">
    <location>
        <begin position="281"/>
        <end position="304"/>
    </location>
</feature>
<dbReference type="RefSeq" id="WP_053407123.1">
    <property type="nucleotide sequence ID" value="NZ_DAIPHI010000005.1"/>
</dbReference>
<dbReference type="PANTHER" id="PTHR32507">
    <property type="entry name" value="NA(+)/H(+) ANTIPORTER 1"/>
    <property type="match status" value="1"/>
</dbReference>
<evidence type="ECO:0000256" key="5">
    <source>
        <dbReference type="ARBA" id="ARBA00022989"/>
    </source>
</evidence>
<feature type="transmembrane region" description="Helical" evidence="8">
    <location>
        <begin position="97"/>
        <end position="115"/>
    </location>
</feature>
<dbReference type="PANTHER" id="PTHR32507:SF8">
    <property type="entry name" value="CNH1P"/>
    <property type="match status" value="1"/>
</dbReference>
<feature type="transmembrane region" description="Helical" evidence="8">
    <location>
        <begin position="310"/>
        <end position="330"/>
    </location>
</feature>
<evidence type="ECO:0000256" key="8">
    <source>
        <dbReference type="SAM" id="Phobius"/>
    </source>
</evidence>
<feature type="domain" description="Cation/H+ exchanger transmembrane" evidence="9">
    <location>
        <begin position="17"/>
        <end position="394"/>
    </location>
</feature>
<dbReference type="AlphaFoldDB" id="A0A0M0I3J0"/>
<dbReference type="EMBL" id="LHPI01000001">
    <property type="protein sequence ID" value="KOO08869.1"/>
    <property type="molecule type" value="Genomic_DNA"/>
</dbReference>
<comment type="subcellular location">
    <subcellularLocation>
        <location evidence="1">Cell membrane</location>
        <topology evidence="1">Multi-pass membrane protein</topology>
    </subcellularLocation>
</comment>
<protein>
    <submittedName>
        <fullName evidence="10">Sodium:proton antiporter</fullName>
    </submittedName>
</protein>
<dbReference type="OrthoDB" id="9810860at2"/>
<evidence type="ECO:0000256" key="4">
    <source>
        <dbReference type="ARBA" id="ARBA00022692"/>
    </source>
</evidence>
<dbReference type="GO" id="GO:0005886">
    <property type="term" value="C:plasma membrane"/>
    <property type="evidence" value="ECO:0007669"/>
    <property type="project" value="UniProtKB-SubCell"/>
</dbReference>